<feature type="domain" description="M23ase beta-sheet core" evidence="3">
    <location>
        <begin position="389"/>
        <end position="477"/>
    </location>
</feature>
<proteinExistence type="predicted"/>
<feature type="chain" id="PRO_5047438758" description="M23ase beta-sheet core domain-containing protein" evidence="2">
    <location>
        <begin position="24"/>
        <end position="479"/>
    </location>
</feature>
<dbReference type="Proteomes" id="UP001458946">
    <property type="component" value="Unassembled WGS sequence"/>
</dbReference>
<evidence type="ECO:0000259" key="3">
    <source>
        <dbReference type="Pfam" id="PF01551"/>
    </source>
</evidence>
<dbReference type="RefSeq" id="WP_353540653.1">
    <property type="nucleotide sequence ID" value="NZ_BAABRN010000003.1"/>
</dbReference>
<feature type="coiled-coil region" evidence="1">
    <location>
        <begin position="23"/>
        <end position="120"/>
    </location>
</feature>
<organism evidence="4 5">
    <name type="scientific">Deinococcus xinjiangensis</name>
    <dbReference type="NCBI Taxonomy" id="457454"/>
    <lineage>
        <taxon>Bacteria</taxon>
        <taxon>Thermotogati</taxon>
        <taxon>Deinococcota</taxon>
        <taxon>Deinococci</taxon>
        <taxon>Deinococcales</taxon>
        <taxon>Deinococcaceae</taxon>
        <taxon>Deinococcus</taxon>
    </lineage>
</organism>
<evidence type="ECO:0000256" key="2">
    <source>
        <dbReference type="SAM" id="SignalP"/>
    </source>
</evidence>
<dbReference type="Pfam" id="PF01551">
    <property type="entry name" value="Peptidase_M23"/>
    <property type="match status" value="1"/>
</dbReference>
<dbReference type="Gene3D" id="2.70.70.10">
    <property type="entry name" value="Glucose Permease (Domain IIA)"/>
    <property type="match status" value="1"/>
</dbReference>
<dbReference type="SUPFAM" id="SSF51261">
    <property type="entry name" value="Duplicated hybrid motif"/>
    <property type="match status" value="1"/>
</dbReference>
<accession>A0ABP9V5W4</accession>
<gene>
    <name evidence="4" type="ORF">Dxin01_00396</name>
</gene>
<dbReference type="InterPro" id="IPR011055">
    <property type="entry name" value="Dup_hybrid_motif"/>
</dbReference>
<dbReference type="EMBL" id="BAABRN010000003">
    <property type="protein sequence ID" value="GAA5500672.1"/>
    <property type="molecule type" value="Genomic_DNA"/>
</dbReference>
<evidence type="ECO:0000313" key="4">
    <source>
        <dbReference type="EMBL" id="GAA5500672.1"/>
    </source>
</evidence>
<reference evidence="4 5" key="1">
    <citation type="submission" date="2024-02" db="EMBL/GenBank/DDBJ databases">
        <title>Deinococcus xinjiangensis NBRC 107630.</title>
        <authorList>
            <person name="Ichikawa N."/>
            <person name="Katano-Makiyama Y."/>
            <person name="Hidaka K."/>
        </authorList>
    </citation>
    <scope>NUCLEOTIDE SEQUENCE [LARGE SCALE GENOMIC DNA]</scope>
    <source>
        <strain evidence="4 5">NBRC 107630</strain>
    </source>
</reference>
<dbReference type="InterPro" id="IPR016047">
    <property type="entry name" value="M23ase_b-sheet_dom"/>
</dbReference>
<evidence type="ECO:0000256" key="1">
    <source>
        <dbReference type="SAM" id="Coils"/>
    </source>
</evidence>
<feature type="coiled-coil region" evidence="1">
    <location>
        <begin position="167"/>
        <end position="351"/>
    </location>
</feature>
<protein>
    <recommendedName>
        <fullName evidence="3">M23ase beta-sheet core domain-containing protein</fullName>
    </recommendedName>
</protein>
<name>A0ABP9V5W4_9DEIO</name>
<dbReference type="CDD" id="cd12797">
    <property type="entry name" value="M23_peptidase"/>
    <property type="match status" value="1"/>
</dbReference>
<feature type="signal peptide" evidence="2">
    <location>
        <begin position="1"/>
        <end position="23"/>
    </location>
</feature>
<evidence type="ECO:0000313" key="5">
    <source>
        <dbReference type="Proteomes" id="UP001458946"/>
    </source>
</evidence>
<sequence>MTPKKWRGVAAAVFIGLSLFASAQTTSEKLQQLQQDLREQKQLNDQQAKQLEQLRKSLQNLSAQQKATLARLDALADNVATLQNELATVTARVGLAESRLADLTSRRTLTEARVARLQADVRGLLNTLYRERSGQYLALLSQSKSLSDLLIRLDYANMSGQHNVQVINTLKAESENLRVQQAQQEQQAKELRALQSERAAKLTALRQRRQQQQSLLASLRKTAEGQRTVALRTQAQQALTAQSIDQLVGQVVQERARIEAERQRRLEEERKRREEEARRIAAEQERARQEAIRIAQLRAEQERRAREAQQARERAAAAAAAEAQRQRQLALQREQAALRDRQARVSEAQSQAAIQLAPLPPSTGPVAFPLPGGQVSAPYGAGGAQWVLLRGPSGSQATAALEGNVLASTYYASLGWVVLLDNGSGVVTGYFGLQDAKVSVGDRVARGTPIGTIGGSPVFGADQMAFQLREGGTPVAPRF</sequence>
<keyword evidence="2" id="KW-0732">Signal</keyword>
<keyword evidence="1" id="KW-0175">Coiled coil</keyword>
<keyword evidence="5" id="KW-1185">Reference proteome</keyword>
<dbReference type="Gene3D" id="1.20.5.340">
    <property type="match status" value="1"/>
</dbReference>
<comment type="caution">
    <text evidence="4">The sequence shown here is derived from an EMBL/GenBank/DDBJ whole genome shotgun (WGS) entry which is preliminary data.</text>
</comment>